<keyword evidence="2" id="KW-1003">Cell membrane</keyword>
<evidence type="ECO:0000256" key="3">
    <source>
        <dbReference type="ARBA" id="ARBA00022692"/>
    </source>
</evidence>
<evidence type="ECO:0000259" key="7">
    <source>
        <dbReference type="Pfam" id="PF04024"/>
    </source>
</evidence>
<evidence type="ECO:0000256" key="4">
    <source>
        <dbReference type="ARBA" id="ARBA00022989"/>
    </source>
</evidence>
<evidence type="ECO:0000313" key="10">
    <source>
        <dbReference type="Proteomes" id="UP000269265"/>
    </source>
</evidence>
<dbReference type="PANTHER" id="PTHR33885">
    <property type="entry name" value="PHAGE SHOCK PROTEIN C"/>
    <property type="match status" value="1"/>
</dbReference>
<comment type="subcellular location">
    <subcellularLocation>
        <location evidence="1">Cell membrane</location>
        <topology evidence="1">Single-pass membrane protein</topology>
    </subcellularLocation>
</comment>
<dbReference type="GO" id="GO:0005886">
    <property type="term" value="C:plasma membrane"/>
    <property type="evidence" value="ECO:0007669"/>
    <property type="project" value="UniProtKB-SubCell"/>
</dbReference>
<dbReference type="AlphaFoldDB" id="A0A426VFP3"/>
<evidence type="ECO:0000259" key="8">
    <source>
        <dbReference type="Pfam" id="PF09851"/>
    </source>
</evidence>
<evidence type="ECO:0000256" key="6">
    <source>
        <dbReference type="SAM" id="Phobius"/>
    </source>
</evidence>
<dbReference type="Pfam" id="PF04024">
    <property type="entry name" value="PspC"/>
    <property type="match status" value="1"/>
</dbReference>
<dbReference type="InterPro" id="IPR052027">
    <property type="entry name" value="PspC"/>
</dbReference>
<organism evidence="9 10">
    <name type="scientific">Aquabacterium soli</name>
    <dbReference type="NCBI Taxonomy" id="2493092"/>
    <lineage>
        <taxon>Bacteria</taxon>
        <taxon>Pseudomonadati</taxon>
        <taxon>Pseudomonadota</taxon>
        <taxon>Betaproteobacteria</taxon>
        <taxon>Burkholderiales</taxon>
        <taxon>Aquabacterium</taxon>
    </lineage>
</organism>
<comment type="caution">
    <text evidence="9">The sequence shown here is derived from an EMBL/GenBank/DDBJ whole genome shotgun (WGS) entry which is preliminary data.</text>
</comment>
<evidence type="ECO:0000256" key="5">
    <source>
        <dbReference type="ARBA" id="ARBA00023136"/>
    </source>
</evidence>
<dbReference type="InterPro" id="IPR018649">
    <property type="entry name" value="SHOCT"/>
</dbReference>
<dbReference type="EMBL" id="RSED01000003">
    <property type="protein sequence ID" value="RRS05611.1"/>
    <property type="molecule type" value="Genomic_DNA"/>
</dbReference>
<keyword evidence="3 6" id="KW-0812">Transmembrane</keyword>
<accession>A0A426VFP3</accession>
<sequence>MSLADELERLAALQERGVLSAEEFQQAKARLIATAQAPHSAAPGAVPEHVGAAVQRLRRSTEDRWLGGICGGIARLTGIESWVWRLAFTLLFLFWGAGLLIYVLLWIFVPEDGQ</sequence>
<reference evidence="9 10" key="1">
    <citation type="submission" date="2018-12" db="EMBL/GenBank/DDBJ databases">
        <title>The whole draft genome of Aquabacterium sp. SJQ9.</title>
        <authorList>
            <person name="Sun L."/>
            <person name="Gao X."/>
            <person name="Chen W."/>
            <person name="Huang K."/>
        </authorList>
    </citation>
    <scope>NUCLEOTIDE SEQUENCE [LARGE SCALE GENOMIC DNA]</scope>
    <source>
        <strain evidence="9 10">SJQ9</strain>
    </source>
</reference>
<dbReference type="PANTHER" id="PTHR33885:SF3">
    <property type="entry name" value="PHAGE SHOCK PROTEIN C"/>
    <property type="match status" value="1"/>
</dbReference>
<feature type="transmembrane region" description="Helical" evidence="6">
    <location>
        <begin position="82"/>
        <end position="109"/>
    </location>
</feature>
<protein>
    <submittedName>
        <fullName evidence="9">PspC domain-containing protein</fullName>
    </submittedName>
</protein>
<name>A0A426VFP3_9BURK</name>
<dbReference type="Proteomes" id="UP000269265">
    <property type="component" value="Unassembled WGS sequence"/>
</dbReference>
<keyword evidence="5 6" id="KW-0472">Membrane</keyword>
<keyword evidence="4 6" id="KW-1133">Transmembrane helix</keyword>
<dbReference type="InterPro" id="IPR007168">
    <property type="entry name" value="Phageshock_PspC_N"/>
</dbReference>
<evidence type="ECO:0000256" key="2">
    <source>
        <dbReference type="ARBA" id="ARBA00022475"/>
    </source>
</evidence>
<feature type="domain" description="SHOCT" evidence="8">
    <location>
        <begin position="5"/>
        <end position="31"/>
    </location>
</feature>
<keyword evidence="10" id="KW-1185">Reference proteome</keyword>
<gene>
    <name evidence="9" type="ORF">EIP75_05290</name>
</gene>
<evidence type="ECO:0000313" key="9">
    <source>
        <dbReference type="EMBL" id="RRS05611.1"/>
    </source>
</evidence>
<dbReference type="Pfam" id="PF09851">
    <property type="entry name" value="SHOCT"/>
    <property type="match status" value="1"/>
</dbReference>
<feature type="domain" description="Phage shock protein PspC N-terminal" evidence="7">
    <location>
        <begin position="55"/>
        <end position="111"/>
    </location>
</feature>
<proteinExistence type="predicted"/>
<evidence type="ECO:0000256" key="1">
    <source>
        <dbReference type="ARBA" id="ARBA00004162"/>
    </source>
</evidence>
<dbReference type="RefSeq" id="WP_125242178.1">
    <property type="nucleotide sequence ID" value="NZ_RSED01000003.1"/>
</dbReference>
<dbReference type="OrthoDB" id="9154309at2"/>